<dbReference type="Pfam" id="PF25342">
    <property type="entry name" value="GT_PLOD"/>
    <property type="match status" value="1"/>
</dbReference>
<dbReference type="PANTHER" id="PTHR10730:SF45">
    <property type="entry name" value="PROCOLLAGEN-LYSINE,2-OXOGLUTARATE 5-DIOXYGENASE"/>
    <property type="match status" value="1"/>
</dbReference>
<dbReference type="InterPro" id="IPR057589">
    <property type="entry name" value="GT_PLOD"/>
</dbReference>
<comment type="caution">
    <text evidence="2">The sequence shown here is derived from an EMBL/GenBank/DDBJ whole genome shotgun (WGS) entry which is preliminary data.</text>
</comment>
<evidence type="ECO:0000313" key="3">
    <source>
        <dbReference type="Proteomes" id="UP001319200"/>
    </source>
</evidence>
<dbReference type="PANTHER" id="PTHR10730">
    <property type="entry name" value="PROCOLLAGEN-LYSINE,2-OXOGLUTARATE 5-DIOXYGENASE/GLYCOSYLTRANSFERASE 25 FAMILY MEMBER"/>
    <property type="match status" value="1"/>
</dbReference>
<keyword evidence="3" id="KW-1185">Reference proteome</keyword>
<organism evidence="2 3">
    <name type="scientific">Chryseosolibacter histidini</name>
    <dbReference type="NCBI Taxonomy" id="2782349"/>
    <lineage>
        <taxon>Bacteria</taxon>
        <taxon>Pseudomonadati</taxon>
        <taxon>Bacteroidota</taxon>
        <taxon>Cytophagia</taxon>
        <taxon>Cytophagales</taxon>
        <taxon>Chryseotaleaceae</taxon>
        <taxon>Chryseosolibacter</taxon>
    </lineage>
</organism>
<name>A0AAP2DQC2_9BACT</name>
<sequence length="257" mass="30207">MRVVTLITNANQKGFKEYLQPSCAYHDLDLTVLKYEDRYTTHRIKDVVLYQYLKDRPQKEIVLFTDAHDTAFLSGEKEIMEKFRSFGTPLVFSAEINCWPFSDLAERYPEPGKHFRYLNSGAFIGEVGYLVDLYETYPTFSPAYDPVYNWSNQYYWHHVYLENQDTIAIDHNCEMFFNTSIPVERIDQIDFRVGDDPRIAALFAEEIVRLNNEIVFSNDRIMSKLTNTWPCHLHLPGPVSKLLMKGEYFASIKAWEH</sequence>
<dbReference type="Proteomes" id="UP001319200">
    <property type="component" value="Unassembled WGS sequence"/>
</dbReference>
<evidence type="ECO:0000259" key="1">
    <source>
        <dbReference type="Pfam" id="PF25342"/>
    </source>
</evidence>
<accession>A0AAP2DQC2</accession>
<proteinExistence type="predicted"/>
<dbReference type="EMBL" id="JAHESF010000025">
    <property type="protein sequence ID" value="MBT1699403.1"/>
    <property type="molecule type" value="Genomic_DNA"/>
</dbReference>
<evidence type="ECO:0000313" key="2">
    <source>
        <dbReference type="EMBL" id="MBT1699403.1"/>
    </source>
</evidence>
<dbReference type="AlphaFoldDB" id="A0AAP2DQC2"/>
<protein>
    <recommendedName>
        <fullName evidence="1">PLOD1-3-like GT domain-containing protein</fullName>
    </recommendedName>
</protein>
<dbReference type="InterPro" id="IPR050757">
    <property type="entry name" value="Collagen_mod_GT25"/>
</dbReference>
<dbReference type="CDD" id="cd22997">
    <property type="entry name" value="GT_LH"/>
    <property type="match status" value="1"/>
</dbReference>
<reference evidence="2 3" key="1">
    <citation type="submission" date="2021-05" db="EMBL/GenBank/DDBJ databases">
        <title>A Polyphasic approach of four new species of the genus Ohtaekwangia: Ohtaekwangia histidinii sp. nov., Ohtaekwangia cretensis sp. nov., Ohtaekwangia indiensis sp. nov., Ohtaekwangia reichenbachii sp. nov. from diverse environment.</title>
        <authorList>
            <person name="Octaviana S."/>
        </authorList>
    </citation>
    <scope>NUCLEOTIDE SEQUENCE [LARGE SCALE GENOMIC DNA]</scope>
    <source>
        <strain evidence="2 3">PWU4</strain>
    </source>
</reference>
<gene>
    <name evidence="2" type="ORF">KK083_21075</name>
</gene>
<feature type="domain" description="PLOD1-3-like GT" evidence="1">
    <location>
        <begin position="3"/>
        <end position="180"/>
    </location>
</feature>
<dbReference type="RefSeq" id="WP_254167327.1">
    <property type="nucleotide sequence ID" value="NZ_JAHESF010000025.1"/>
</dbReference>